<dbReference type="PATRIC" id="fig|1291052.5.peg.2353"/>
<dbReference type="Proteomes" id="UP000051679">
    <property type="component" value="Unassembled WGS sequence"/>
</dbReference>
<proteinExistence type="predicted"/>
<evidence type="ECO:0000313" key="2">
    <source>
        <dbReference type="Proteomes" id="UP000051679"/>
    </source>
</evidence>
<name>A0A0R1ZWG0_9LACO</name>
<keyword evidence="2" id="KW-1185">Reference proteome</keyword>
<comment type="caution">
    <text evidence="1">The sequence shown here is derived from an EMBL/GenBank/DDBJ whole genome shotgun (WGS) entry which is preliminary data.</text>
</comment>
<evidence type="ECO:0000313" key="1">
    <source>
        <dbReference type="EMBL" id="KRM56427.1"/>
    </source>
</evidence>
<dbReference type="AlphaFoldDB" id="A0A0R1ZWG0"/>
<accession>A0A0R1ZWG0</accession>
<reference evidence="1 2" key="1">
    <citation type="journal article" date="2015" name="Genome Announc.">
        <title>Expanding the biotechnology potential of lactobacilli through comparative genomics of 213 strains and associated genera.</title>
        <authorList>
            <person name="Sun Z."/>
            <person name="Harris H.M."/>
            <person name="McCann A."/>
            <person name="Guo C."/>
            <person name="Argimon S."/>
            <person name="Zhang W."/>
            <person name="Yang X."/>
            <person name="Jeffery I.B."/>
            <person name="Cooney J.C."/>
            <person name="Kagawa T.F."/>
            <person name="Liu W."/>
            <person name="Song Y."/>
            <person name="Salvetti E."/>
            <person name="Wrobel A."/>
            <person name="Rasinkangas P."/>
            <person name="Parkhill J."/>
            <person name="Rea M.C."/>
            <person name="O'Sullivan O."/>
            <person name="Ritari J."/>
            <person name="Douillard F.P."/>
            <person name="Paul Ross R."/>
            <person name="Yang R."/>
            <person name="Briner A.E."/>
            <person name="Felis G.E."/>
            <person name="de Vos W.M."/>
            <person name="Barrangou R."/>
            <person name="Klaenhammer T.R."/>
            <person name="Caufield P.W."/>
            <person name="Cui Y."/>
            <person name="Zhang H."/>
            <person name="O'Toole P.W."/>
        </authorList>
    </citation>
    <scope>NUCLEOTIDE SEQUENCE [LARGE SCALE GENOMIC DNA]</scope>
    <source>
        <strain evidence="1 2">DSM 20505</strain>
    </source>
</reference>
<organism evidence="1 2">
    <name type="scientific">Lacticaseibacillus sharpeae JCM 1186 = DSM 20505</name>
    <dbReference type="NCBI Taxonomy" id="1291052"/>
    <lineage>
        <taxon>Bacteria</taxon>
        <taxon>Bacillati</taxon>
        <taxon>Bacillota</taxon>
        <taxon>Bacilli</taxon>
        <taxon>Lactobacillales</taxon>
        <taxon>Lactobacillaceae</taxon>
        <taxon>Lacticaseibacillus</taxon>
    </lineage>
</organism>
<gene>
    <name evidence="1" type="ORF">FC18_GL002283</name>
</gene>
<dbReference type="EMBL" id="AYYO01000004">
    <property type="protein sequence ID" value="KRM56427.1"/>
    <property type="molecule type" value="Genomic_DNA"/>
</dbReference>
<protein>
    <submittedName>
        <fullName evidence="1">Uncharacterized protein</fullName>
    </submittedName>
</protein>
<sequence length="127" mass="14575">MFGKTKRTHSADMSYKPDVQIEQTYQSTTPASSVAKAEIAHAASVTAKANTDARKTMRIPEEQFYELQALLELSSNKYIYELIAELTDARVREIAKDDPEMLRSYQSIVTRIRQTDQRKKSRKTTKK</sequence>